<gene>
    <name evidence="2" type="ORF">PENARI_c022G04974</name>
</gene>
<evidence type="ECO:0000256" key="1">
    <source>
        <dbReference type="SAM" id="MobiDB-lite"/>
    </source>
</evidence>
<dbReference type="STRING" id="1835702.A0A1F5L831"/>
<dbReference type="Gene3D" id="3.30.450.30">
    <property type="entry name" value="Dynein light chain 2a, cytoplasmic"/>
    <property type="match status" value="1"/>
</dbReference>
<evidence type="ECO:0000313" key="2">
    <source>
        <dbReference type="EMBL" id="OGE49384.1"/>
    </source>
</evidence>
<sequence>MAECEPPVPGSFSISDCSTLVSTKDPFEPPFLPYWARYESQCAQNLLDYSDEPIEYDHDDEDYRDNCFFFPEDCSYTPPKDWVETHYISVEDTPEIQVEEYTTADQDTNRDTTTDIDTDTNIMIPGLPDIKMIDSEALSDLLEDNLSPPEITTIIVFATNGAVFAYGSTLSSRQLRNLSATYGAAYTCYAKTASTGNLTGVNPASHPSSYVTAKSMSLGDVGSIVFELDDSVAVVTRIADKVLIAAVGPSKSNPGEENDTPAAANTDNTPTAENGTQPPDLANGFGSGTISPEGSQDGQRTPTAPAPTSPNPPTQNGHLDAQHEINRSIDLERLSSLNLSASPAVLLALESKCAALARFLGQKLDDLESPEDF</sequence>
<dbReference type="Proteomes" id="UP000177622">
    <property type="component" value="Unassembled WGS sequence"/>
</dbReference>
<comment type="caution">
    <text evidence="2">The sequence shown here is derived from an EMBL/GenBank/DDBJ whole genome shotgun (WGS) entry which is preliminary data.</text>
</comment>
<protein>
    <submittedName>
        <fullName evidence="2">Uncharacterized protein</fullName>
    </submittedName>
</protein>
<dbReference type="RefSeq" id="XP_022484835.1">
    <property type="nucleotide sequence ID" value="XM_022635366.1"/>
</dbReference>
<name>A0A1F5L831_PENAI</name>
<feature type="compositionally biased region" description="Low complexity" evidence="1">
    <location>
        <begin position="260"/>
        <end position="274"/>
    </location>
</feature>
<dbReference type="OrthoDB" id="4525340at2759"/>
<organism evidence="2 3">
    <name type="scientific">Penicillium arizonense</name>
    <dbReference type="NCBI Taxonomy" id="1835702"/>
    <lineage>
        <taxon>Eukaryota</taxon>
        <taxon>Fungi</taxon>
        <taxon>Dikarya</taxon>
        <taxon>Ascomycota</taxon>
        <taxon>Pezizomycotina</taxon>
        <taxon>Eurotiomycetes</taxon>
        <taxon>Eurotiomycetidae</taxon>
        <taxon>Eurotiales</taxon>
        <taxon>Aspergillaceae</taxon>
        <taxon>Penicillium</taxon>
    </lineage>
</organism>
<feature type="region of interest" description="Disordered" evidence="1">
    <location>
        <begin position="248"/>
        <end position="319"/>
    </location>
</feature>
<keyword evidence="3" id="KW-1185">Reference proteome</keyword>
<proteinExistence type="predicted"/>
<feature type="compositionally biased region" description="Polar residues" evidence="1">
    <location>
        <begin position="288"/>
        <end position="300"/>
    </location>
</feature>
<evidence type="ECO:0000313" key="3">
    <source>
        <dbReference type="Proteomes" id="UP000177622"/>
    </source>
</evidence>
<accession>A0A1F5L831</accession>
<dbReference type="GeneID" id="34580100"/>
<dbReference type="AlphaFoldDB" id="A0A1F5L831"/>
<dbReference type="EMBL" id="LXJU01000022">
    <property type="protein sequence ID" value="OGE49384.1"/>
    <property type="molecule type" value="Genomic_DNA"/>
</dbReference>
<reference evidence="2 3" key="1">
    <citation type="journal article" date="2016" name="Sci. Rep.">
        <title>Penicillium arizonense, a new, genome sequenced fungal species, reveals a high chemical diversity in secreted metabolites.</title>
        <authorList>
            <person name="Grijseels S."/>
            <person name="Nielsen J.C."/>
            <person name="Randelovic M."/>
            <person name="Nielsen J."/>
            <person name="Nielsen K.F."/>
            <person name="Workman M."/>
            <person name="Frisvad J.C."/>
        </authorList>
    </citation>
    <scope>NUCLEOTIDE SEQUENCE [LARGE SCALE GENOMIC DNA]</scope>
    <source>
        <strain evidence="2 3">CBS 141311</strain>
    </source>
</reference>
<feature type="compositionally biased region" description="Pro residues" evidence="1">
    <location>
        <begin position="304"/>
        <end position="313"/>
    </location>
</feature>